<protein>
    <submittedName>
        <fullName evidence="1">Predicted hydrolase of the alpha/beta superfamily</fullName>
    </submittedName>
</protein>
<accession>A0A1Y5NWE6</accession>
<dbReference type="AlphaFoldDB" id="A0A1Y5NWE6"/>
<proteinExistence type="predicted"/>
<dbReference type="SUPFAM" id="SSF53474">
    <property type="entry name" value="alpha/beta-Hydrolases"/>
    <property type="match status" value="1"/>
</dbReference>
<organism evidence="1">
    <name type="scientific">uncultured Microbacterium sp</name>
    <dbReference type="NCBI Taxonomy" id="191216"/>
    <lineage>
        <taxon>Bacteria</taxon>
        <taxon>Bacillati</taxon>
        <taxon>Actinomycetota</taxon>
        <taxon>Actinomycetes</taxon>
        <taxon>Micrococcales</taxon>
        <taxon>Microbacteriaceae</taxon>
        <taxon>Microbacterium</taxon>
        <taxon>environmental samples</taxon>
    </lineage>
</organism>
<dbReference type="RefSeq" id="WP_295573392.1">
    <property type="nucleotide sequence ID" value="NZ_FLQR01000001.1"/>
</dbReference>
<name>A0A1Y5NWE6_9MICO</name>
<dbReference type="PANTHER" id="PTHR42103:SF2">
    <property type="entry name" value="AB HYDROLASE-1 DOMAIN-CONTAINING PROTEIN"/>
    <property type="match status" value="1"/>
</dbReference>
<dbReference type="EMBL" id="FLQR01000001">
    <property type="protein sequence ID" value="SBS70673.1"/>
    <property type="molecule type" value="Genomic_DNA"/>
</dbReference>
<dbReference type="Gene3D" id="3.40.50.1820">
    <property type="entry name" value="alpha/beta hydrolase"/>
    <property type="match status" value="1"/>
</dbReference>
<keyword evidence="1" id="KW-0378">Hydrolase</keyword>
<dbReference type="GO" id="GO:0016787">
    <property type="term" value="F:hydrolase activity"/>
    <property type="evidence" value="ECO:0007669"/>
    <property type="project" value="UniProtKB-KW"/>
</dbReference>
<dbReference type="InterPro" id="IPR029058">
    <property type="entry name" value="AB_hydrolase_fold"/>
</dbReference>
<reference evidence="1" key="1">
    <citation type="submission" date="2016-03" db="EMBL/GenBank/DDBJ databases">
        <authorList>
            <person name="Ploux O."/>
        </authorList>
    </citation>
    <scope>NUCLEOTIDE SEQUENCE</scope>
    <source>
        <strain evidence="1">UC1</strain>
    </source>
</reference>
<gene>
    <name evidence="1" type="ORF">MIPYR_10596</name>
</gene>
<sequence length="240" mass="25935">MEIRGPVLLPARREDIELETLDGLTLVGELALPATAEPVATLVTLHPLPTAGGFMDSHVLRKAAGRLPALADLAVLRFNTRGTSSPRGTSDGAFDGGRAEAFDVAAAMDFVRERGLPRPWLVGWSFGTELALKYGRDHDVEGIILLSPPLHRATDEDIAAWEGTPRSVIVVVPEFDDYLRPDEARRRFAPIGHATVIAVDGGKHLWVGETQTRRVLTEIVAAVNPDALPLPTQWHGAPAE</sequence>
<evidence type="ECO:0000313" key="1">
    <source>
        <dbReference type="EMBL" id="SBS70673.1"/>
    </source>
</evidence>
<dbReference type="PANTHER" id="PTHR42103">
    <property type="entry name" value="ALPHA/BETA-HYDROLASES SUPERFAMILY PROTEIN"/>
    <property type="match status" value="1"/>
</dbReference>